<evidence type="ECO:0000256" key="1">
    <source>
        <dbReference type="SAM" id="MobiDB-lite"/>
    </source>
</evidence>
<reference evidence="2 3" key="1">
    <citation type="submission" date="2024-10" db="EMBL/GenBank/DDBJ databases">
        <title>Updated reference genomes for cyclostephanoid diatoms.</title>
        <authorList>
            <person name="Roberts W.R."/>
            <person name="Alverson A.J."/>
        </authorList>
    </citation>
    <scope>NUCLEOTIDE SEQUENCE [LARGE SCALE GENOMIC DNA]</scope>
    <source>
        <strain evidence="2 3">AJA228-03</strain>
    </source>
</reference>
<evidence type="ECO:0000313" key="3">
    <source>
        <dbReference type="Proteomes" id="UP001530377"/>
    </source>
</evidence>
<dbReference type="EMBL" id="JALLPB020000188">
    <property type="protein sequence ID" value="KAL3815650.1"/>
    <property type="molecule type" value="Genomic_DNA"/>
</dbReference>
<evidence type="ECO:0000313" key="2">
    <source>
        <dbReference type="EMBL" id="KAL3815650.1"/>
    </source>
</evidence>
<proteinExistence type="predicted"/>
<gene>
    <name evidence="2" type="ORF">ACHAXA_006925</name>
</gene>
<accession>A0ABD3RRS3</accession>
<comment type="caution">
    <text evidence="2">The sequence shown here is derived from an EMBL/GenBank/DDBJ whole genome shotgun (WGS) entry which is preliminary data.</text>
</comment>
<feature type="region of interest" description="Disordered" evidence="1">
    <location>
        <begin position="42"/>
        <end position="61"/>
    </location>
</feature>
<dbReference type="AlphaFoldDB" id="A0ABD3RRS3"/>
<dbReference type="Proteomes" id="UP001530377">
    <property type="component" value="Unassembled WGS sequence"/>
</dbReference>
<protein>
    <submittedName>
        <fullName evidence="2">Uncharacterized protein</fullName>
    </submittedName>
</protein>
<organism evidence="2 3">
    <name type="scientific">Cyclostephanos tholiformis</name>
    <dbReference type="NCBI Taxonomy" id="382380"/>
    <lineage>
        <taxon>Eukaryota</taxon>
        <taxon>Sar</taxon>
        <taxon>Stramenopiles</taxon>
        <taxon>Ochrophyta</taxon>
        <taxon>Bacillariophyta</taxon>
        <taxon>Coscinodiscophyceae</taxon>
        <taxon>Thalassiosirophycidae</taxon>
        <taxon>Stephanodiscales</taxon>
        <taxon>Stephanodiscaceae</taxon>
        <taxon>Cyclostephanos</taxon>
    </lineage>
</organism>
<keyword evidence="3" id="KW-1185">Reference proteome</keyword>
<name>A0ABD3RRS3_9STRA</name>
<feature type="region of interest" description="Disordered" evidence="1">
    <location>
        <begin position="157"/>
        <end position="191"/>
    </location>
</feature>
<sequence length="191" mass="20683">MASHHGKRVDYSSPTRRLIPFLALSALPSFASFHPPCRDVTSSVSRPHHRGPAVHAASDEDHNYHHRDRERFIVASALVIIPWFLGLDRQVPNMAMPPAAHALQERNEVLCNTGFFTNVGAWYCTDIGNIGDEGKSKALSDDARARVDSLMSKFNFDDGDIGVDAGGGSDQSDVDTGKRGGGDSAKVAARD</sequence>